<name>A0A409Y2X0_9AGAR</name>
<feature type="compositionally biased region" description="Polar residues" evidence="1">
    <location>
        <begin position="145"/>
        <end position="155"/>
    </location>
</feature>
<feature type="domain" description="Mei2-like C-terminal RNA recognition motif" evidence="2">
    <location>
        <begin position="775"/>
        <end position="844"/>
    </location>
</feature>
<dbReference type="Pfam" id="PF04059">
    <property type="entry name" value="RRM_2"/>
    <property type="match status" value="1"/>
</dbReference>
<dbReference type="EMBL" id="NHYE01001260">
    <property type="protein sequence ID" value="PPQ97394.1"/>
    <property type="molecule type" value="Genomic_DNA"/>
</dbReference>
<feature type="region of interest" description="Disordered" evidence="1">
    <location>
        <begin position="29"/>
        <end position="158"/>
    </location>
</feature>
<dbReference type="OrthoDB" id="417481at2759"/>
<dbReference type="Gene3D" id="3.30.70.330">
    <property type="match status" value="1"/>
</dbReference>
<evidence type="ECO:0000313" key="4">
    <source>
        <dbReference type="Proteomes" id="UP000284706"/>
    </source>
</evidence>
<proteinExistence type="predicted"/>
<reference evidence="3 4" key="1">
    <citation type="journal article" date="2018" name="Evol. Lett.">
        <title>Horizontal gene cluster transfer increased hallucinogenic mushroom diversity.</title>
        <authorList>
            <person name="Reynolds H.T."/>
            <person name="Vijayakumar V."/>
            <person name="Gluck-Thaler E."/>
            <person name="Korotkin H.B."/>
            <person name="Matheny P.B."/>
            <person name="Slot J.C."/>
        </authorList>
    </citation>
    <scope>NUCLEOTIDE SEQUENCE [LARGE SCALE GENOMIC DNA]</scope>
    <source>
        <strain evidence="3 4">SRW20</strain>
    </source>
</reference>
<feature type="compositionally biased region" description="Polar residues" evidence="1">
    <location>
        <begin position="443"/>
        <end position="468"/>
    </location>
</feature>
<evidence type="ECO:0000256" key="1">
    <source>
        <dbReference type="SAM" id="MobiDB-lite"/>
    </source>
</evidence>
<dbReference type="InterPro" id="IPR035979">
    <property type="entry name" value="RBD_domain_sf"/>
</dbReference>
<feature type="compositionally biased region" description="Low complexity" evidence="1">
    <location>
        <begin position="129"/>
        <end position="144"/>
    </location>
</feature>
<dbReference type="GO" id="GO:0003676">
    <property type="term" value="F:nucleic acid binding"/>
    <property type="evidence" value="ECO:0007669"/>
    <property type="project" value="InterPro"/>
</dbReference>
<keyword evidence="4" id="KW-1185">Reference proteome</keyword>
<dbReference type="InterPro" id="IPR012677">
    <property type="entry name" value="Nucleotide-bd_a/b_plait_sf"/>
</dbReference>
<protein>
    <recommendedName>
        <fullName evidence="2">Mei2-like C-terminal RNA recognition motif domain-containing protein</fullName>
    </recommendedName>
</protein>
<dbReference type="InterPro" id="IPR007201">
    <property type="entry name" value="Mei2-like_Rrm_C"/>
</dbReference>
<organism evidence="3 4">
    <name type="scientific">Gymnopilus dilepis</name>
    <dbReference type="NCBI Taxonomy" id="231916"/>
    <lineage>
        <taxon>Eukaryota</taxon>
        <taxon>Fungi</taxon>
        <taxon>Dikarya</taxon>
        <taxon>Basidiomycota</taxon>
        <taxon>Agaricomycotina</taxon>
        <taxon>Agaricomycetes</taxon>
        <taxon>Agaricomycetidae</taxon>
        <taxon>Agaricales</taxon>
        <taxon>Agaricineae</taxon>
        <taxon>Hymenogastraceae</taxon>
        <taxon>Gymnopilus</taxon>
    </lineage>
</organism>
<accession>A0A409Y2X0</accession>
<dbReference type="AlphaFoldDB" id="A0A409Y2X0"/>
<dbReference type="STRING" id="231916.A0A409Y2X0"/>
<feature type="compositionally biased region" description="Basic and acidic residues" evidence="1">
    <location>
        <begin position="487"/>
        <end position="497"/>
    </location>
</feature>
<comment type="caution">
    <text evidence="3">The sequence shown here is derived from an EMBL/GenBank/DDBJ whole genome shotgun (WGS) entry which is preliminary data.</text>
</comment>
<dbReference type="InParanoid" id="A0A409Y2X0"/>
<gene>
    <name evidence="3" type="ORF">CVT26_006628</name>
</gene>
<evidence type="ECO:0000259" key="2">
    <source>
        <dbReference type="Pfam" id="PF04059"/>
    </source>
</evidence>
<evidence type="ECO:0000313" key="3">
    <source>
        <dbReference type="EMBL" id="PPQ97394.1"/>
    </source>
</evidence>
<dbReference type="SUPFAM" id="SSF54928">
    <property type="entry name" value="RNA-binding domain, RBD"/>
    <property type="match status" value="1"/>
</dbReference>
<feature type="region of interest" description="Disordered" evidence="1">
    <location>
        <begin position="443"/>
        <end position="567"/>
    </location>
</feature>
<sequence>MSCPPSRPSIDLGTSQLRTPILATEDKALKVAPRPTPSRLQHSPSLPNIWFPPHSGPIPSEMSKAEGTRLQRPSAPPSPKLSPSNVSSEKEHRALNRHVKYASIDPVTTKDVTLKTHARRRTERDQPHSLLTPPLTPSSSIQTSASHESSNSANPSFCADDTAISEEIRDPDSDSTRILLLENVHRKLSVEKLKSAIIGSLVAHCSEKQAVDDHTGAPILTLLRGDPLKGVNGRHLFMKGMIPVVFFDARVARVAKEVLMDRNVADLQGCIGDELDDQGERRWLSARLVTVDELSKASFLYFFPPSRLTSSLQSLGYSSFLDGVNGTFSLTLELAQKSNGDSKEKTTSLPTESTTQTGFDIKIDAEEGTICRGQFNISIVQNIVKSFGAIRSFQFVRHDVDHENSPILTYDVEYYDSREAATAFEDLQDKIMFGMKIRTTRKAATQLSDPSQGTPFPSIPTPNDSSSGLGVASPVPRTQSRRRFIHSRKDAISKVEVGEGAASPQLSPRGGPAGAPSPPVFYTATPPFAELSGNAPVSIGQGSGRSPGLTQQTHLQGQPWPDSDQTHPSCVYAHDGACLYCPSRGPGPVPYTPSYTHYAMSPTTPGAIYYPAPTGIAQIPNMANVAPIPNQGAFMYEYADPHQLQPILNAGAWGFDPAIAAVGPGPLPLMGTNIASPVPFSLRDDLSPSLAGHLYQGYLQAPDQDLGQAQGFADNTSKSSAILSQAIAHITSPDSTPVLRYDPSTLVNGSPSQTPGLNDRNQLNIARIEEGLDTRTTVMIKNIPNKMSDLDLTDYIAKVCPRRIDFLYLRMDFKNGCNVGYAFVNFITVEDLLLFAKERLGAKW</sequence>
<dbReference type="Proteomes" id="UP000284706">
    <property type="component" value="Unassembled WGS sequence"/>
</dbReference>